<comment type="caution">
    <text evidence="1">The sequence shown here is derived from an EMBL/GenBank/DDBJ whole genome shotgun (WGS) entry which is preliminary data.</text>
</comment>
<reference evidence="1 2" key="1">
    <citation type="submission" date="2020-08" db="EMBL/GenBank/DDBJ databases">
        <title>Genomic Encyclopedia of Type Strains, Phase III (KMG-III): the genomes of soil and plant-associated and newly described type strains.</title>
        <authorList>
            <person name="Whitman W."/>
        </authorList>
    </citation>
    <scope>NUCLEOTIDE SEQUENCE [LARGE SCALE GENOMIC DNA]</scope>
    <source>
        <strain evidence="1 2">CECT 3302</strain>
    </source>
</reference>
<proteinExistence type="predicted"/>
<dbReference type="EMBL" id="JACHXG010000006">
    <property type="protein sequence ID" value="MBB3090241.1"/>
    <property type="molecule type" value="Genomic_DNA"/>
</dbReference>
<dbReference type="RefSeq" id="WP_183546796.1">
    <property type="nucleotide sequence ID" value="NZ_BMQT01000006.1"/>
</dbReference>
<dbReference type="AlphaFoldDB" id="A0A7W5A5S9"/>
<sequence length="193" mass="21756">MNTEQPDFVLHAWVDESIHVDAGFYLLAASIADPRECDAHRDAVRAAAPSVRRRIHWREEEHKDRLRIAEAFSYLDVAHTIVVASPIDAKKQERARRKCLERLLHELETLGVTRAKFESRTQPLNRRDTRMVDSMRGAGALTGKLRVEFEDPNLEPMLWIPDAVAGAVGADRLGVPGYRQALSVAIDAIELDL</sequence>
<organism evidence="1 2">
    <name type="scientific">Nocardioides albus</name>
    <dbReference type="NCBI Taxonomy" id="1841"/>
    <lineage>
        <taxon>Bacteria</taxon>
        <taxon>Bacillati</taxon>
        <taxon>Actinomycetota</taxon>
        <taxon>Actinomycetes</taxon>
        <taxon>Propionibacteriales</taxon>
        <taxon>Nocardioidaceae</taxon>
        <taxon>Nocardioides</taxon>
    </lineage>
</organism>
<keyword evidence="2" id="KW-1185">Reference proteome</keyword>
<accession>A0A7W5A5S9</accession>
<name>A0A7W5A5S9_9ACTN</name>
<evidence type="ECO:0000313" key="2">
    <source>
        <dbReference type="Proteomes" id="UP000577707"/>
    </source>
</evidence>
<protein>
    <recommendedName>
        <fullName evidence="3">DUF3800 domain-containing protein</fullName>
    </recommendedName>
</protein>
<dbReference type="Proteomes" id="UP000577707">
    <property type="component" value="Unassembled WGS sequence"/>
</dbReference>
<gene>
    <name evidence="1" type="ORF">FHS12_003193</name>
</gene>
<evidence type="ECO:0000313" key="1">
    <source>
        <dbReference type="EMBL" id="MBB3090241.1"/>
    </source>
</evidence>
<evidence type="ECO:0008006" key="3">
    <source>
        <dbReference type="Google" id="ProtNLM"/>
    </source>
</evidence>